<sequence>MAAAVDKKQYEHLQSLYDAAEELPQSSLYQELVRIGLHDCTGKTIVDLGGGTGLHARNAIDKGAKSVDVVDISPAMLEAGKATERDLGRDDRVRWFVGDMTKPLEDIGLEKEYDISMVNWTFDHAETVTELETMWQNTAALTKKDGRLISVRMVNPKATSSTEGKYGGSFSDFEEIPGGLKYVYHAHIMPLLSFPATTMSESLDFEKSKLIARRYGFTEFKKISEEDTEVVKKDPEFWKMHVADPAFICITAIKAED</sequence>
<evidence type="ECO:0000313" key="1">
    <source>
        <dbReference type="EMBL" id="KAK3706648.1"/>
    </source>
</evidence>
<protein>
    <submittedName>
        <fullName evidence="1">Uncharacterized protein</fullName>
    </submittedName>
</protein>
<gene>
    <name evidence="1" type="ORF">LTR37_012657</name>
</gene>
<reference evidence="1" key="1">
    <citation type="submission" date="2023-07" db="EMBL/GenBank/DDBJ databases">
        <title>Black Yeasts Isolated from many extreme environments.</title>
        <authorList>
            <person name="Coleine C."/>
            <person name="Stajich J.E."/>
            <person name="Selbmann L."/>
        </authorList>
    </citation>
    <scope>NUCLEOTIDE SEQUENCE</scope>
    <source>
        <strain evidence="1">CCFEE 5714</strain>
    </source>
</reference>
<dbReference type="Proteomes" id="UP001281147">
    <property type="component" value="Unassembled WGS sequence"/>
</dbReference>
<name>A0ACC3N1J3_9PEZI</name>
<proteinExistence type="predicted"/>
<evidence type="ECO:0000313" key="2">
    <source>
        <dbReference type="Proteomes" id="UP001281147"/>
    </source>
</evidence>
<comment type="caution">
    <text evidence="1">The sequence shown here is derived from an EMBL/GenBank/DDBJ whole genome shotgun (WGS) entry which is preliminary data.</text>
</comment>
<organism evidence="1 2">
    <name type="scientific">Vermiconidia calcicola</name>
    <dbReference type="NCBI Taxonomy" id="1690605"/>
    <lineage>
        <taxon>Eukaryota</taxon>
        <taxon>Fungi</taxon>
        <taxon>Dikarya</taxon>
        <taxon>Ascomycota</taxon>
        <taxon>Pezizomycotina</taxon>
        <taxon>Dothideomycetes</taxon>
        <taxon>Dothideomycetidae</taxon>
        <taxon>Mycosphaerellales</taxon>
        <taxon>Extremaceae</taxon>
        <taxon>Vermiconidia</taxon>
    </lineage>
</organism>
<accession>A0ACC3N1J3</accession>
<dbReference type="EMBL" id="JAUTXU010000118">
    <property type="protein sequence ID" value="KAK3706648.1"/>
    <property type="molecule type" value="Genomic_DNA"/>
</dbReference>
<keyword evidence="2" id="KW-1185">Reference proteome</keyword>